<keyword evidence="1 4" id="KW-0378">Hydrolase</keyword>
<dbReference type="CDD" id="cd16433">
    <property type="entry name" value="CheB"/>
    <property type="match status" value="1"/>
</dbReference>
<reference evidence="6 7" key="1">
    <citation type="submission" date="2020-07" db="EMBL/GenBank/DDBJ databases">
        <title>Genomic Encyclopedia of Type Strains, Phase IV (KMG-V): Genome sequencing to study the core and pangenomes of soil and plant-associated prokaryotes.</title>
        <authorList>
            <person name="Whitman W."/>
        </authorList>
    </citation>
    <scope>NUCLEOTIDE SEQUENCE [LARGE SCALE GENOMIC DNA]</scope>
    <source>
        <strain evidence="6 7">SAS40</strain>
    </source>
</reference>
<dbReference type="InterPro" id="IPR000673">
    <property type="entry name" value="Sig_transdc_resp-reg_Me-estase"/>
</dbReference>
<keyword evidence="4" id="KW-0145">Chemotaxis</keyword>
<evidence type="ECO:0000259" key="5">
    <source>
        <dbReference type="PROSITE" id="PS50122"/>
    </source>
</evidence>
<keyword evidence="7" id="KW-1185">Reference proteome</keyword>
<dbReference type="EMBL" id="JACBYR010000001">
    <property type="protein sequence ID" value="NYE84459.1"/>
    <property type="molecule type" value="Genomic_DNA"/>
</dbReference>
<feature type="active site" evidence="4">
    <location>
        <position position="13"/>
    </location>
</feature>
<feature type="active site" evidence="4">
    <location>
        <position position="40"/>
    </location>
</feature>
<dbReference type="PANTHER" id="PTHR42872:SF6">
    <property type="entry name" value="PROTEIN-GLUTAMATE METHYLESTERASE_PROTEIN-GLUTAMINE GLUTAMINASE"/>
    <property type="match status" value="1"/>
</dbReference>
<organism evidence="6 7">
    <name type="scientific">Pigmentiphaga litoralis</name>
    <dbReference type="NCBI Taxonomy" id="516702"/>
    <lineage>
        <taxon>Bacteria</taxon>
        <taxon>Pseudomonadati</taxon>
        <taxon>Pseudomonadota</taxon>
        <taxon>Betaproteobacteria</taxon>
        <taxon>Burkholderiales</taxon>
        <taxon>Alcaligenaceae</taxon>
        <taxon>Pigmentiphaga</taxon>
    </lineage>
</organism>
<dbReference type="Pfam" id="PF01339">
    <property type="entry name" value="CheB_methylest"/>
    <property type="match status" value="1"/>
</dbReference>
<dbReference type="GO" id="GO:0000156">
    <property type="term" value="F:phosphorelay response regulator activity"/>
    <property type="evidence" value="ECO:0007669"/>
    <property type="project" value="InterPro"/>
</dbReference>
<evidence type="ECO:0000256" key="1">
    <source>
        <dbReference type="ARBA" id="ARBA00022801"/>
    </source>
</evidence>
<dbReference type="PROSITE" id="PS50122">
    <property type="entry name" value="CHEB"/>
    <property type="match status" value="1"/>
</dbReference>
<comment type="caution">
    <text evidence="6">The sequence shown here is derived from an EMBL/GenBank/DDBJ whole genome shotgun (WGS) entry which is preliminary data.</text>
</comment>
<name>A0A7Y9IWW4_9BURK</name>
<evidence type="ECO:0000313" key="7">
    <source>
        <dbReference type="Proteomes" id="UP000542125"/>
    </source>
</evidence>
<dbReference type="AlphaFoldDB" id="A0A7Y9IWW4"/>
<dbReference type="PANTHER" id="PTHR42872">
    <property type="entry name" value="PROTEIN-GLUTAMATE METHYLESTERASE/PROTEIN-GLUTAMINE GLUTAMINASE"/>
    <property type="match status" value="1"/>
</dbReference>
<protein>
    <recommendedName>
        <fullName evidence="2">protein-glutamate methylesterase</fullName>
        <ecNumber evidence="2">3.1.1.61</ecNumber>
    </recommendedName>
</protein>
<sequence>MTPSPRCIVIGASAGGVDAILKIAAQLAPDFPAPILCVQHIGAHRSRLAQLINSKGTNHALPAVDGMVPLPGTIYVAPPDRHMILDEQGVIRLSAAAKEHHARPAIDPLFRSAALVYGPRVIGVVLTGLLDDATSGLRAIKQLGGTAVVQDPSDAYAPSMPESAIANVDVDHIVPLEVMADLLHRLAQQPIPSVDEAGLAEVRQRIHDEHSIGMEAPTLKKLKAIGAPSTFTCPDCGGVLFELHDKRRSAIAVTPAMPSACERWPTRRNR</sequence>
<dbReference type="InterPro" id="IPR035909">
    <property type="entry name" value="CheB_C"/>
</dbReference>
<dbReference type="SUPFAM" id="SSF52738">
    <property type="entry name" value="Methylesterase CheB, C-terminal domain"/>
    <property type="match status" value="1"/>
</dbReference>
<dbReference type="GO" id="GO:0005737">
    <property type="term" value="C:cytoplasm"/>
    <property type="evidence" value="ECO:0007669"/>
    <property type="project" value="InterPro"/>
</dbReference>
<evidence type="ECO:0000256" key="3">
    <source>
        <dbReference type="ARBA" id="ARBA00048267"/>
    </source>
</evidence>
<dbReference type="Proteomes" id="UP000542125">
    <property type="component" value="Unassembled WGS sequence"/>
</dbReference>
<evidence type="ECO:0000256" key="2">
    <source>
        <dbReference type="ARBA" id="ARBA00039140"/>
    </source>
</evidence>
<dbReference type="GO" id="GO:0006935">
    <property type="term" value="P:chemotaxis"/>
    <property type="evidence" value="ECO:0007669"/>
    <property type="project" value="UniProtKB-UniRule"/>
</dbReference>
<dbReference type="GO" id="GO:0008984">
    <property type="term" value="F:protein-glutamate methylesterase activity"/>
    <property type="evidence" value="ECO:0007669"/>
    <property type="project" value="UniProtKB-EC"/>
</dbReference>
<evidence type="ECO:0000256" key="4">
    <source>
        <dbReference type="PROSITE-ProRule" id="PRU00050"/>
    </source>
</evidence>
<dbReference type="EC" id="3.1.1.61" evidence="2"/>
<feature type="domain" description="CheB-type methylesterase" evidence="5">
    <location>
        <begin position="1"/>
        <end position="180"/>
    </location>
</feature>
<feature type="active site" evidence="4">
    <location>
        <position position="132"/>
    </location>
</feature>
<comment type="catalytic activity">
    <reaction evidence="3">
        <text>[protein]-L-glutamate 5-O-methyl ester + H2O = L-glutamyl-[protein] + methanol + H(+)</text>
        <dbReference type="Rhea" id="RHEA:23236"/>
        <dbReference type="Rhea" id="RHEA-COMP:10208"/>
        <dbReference type="Rhea" id="RHEA-COMP:10311"/>
        <dbReference type="ChEBI" id="CHEBI:15377"/>
        <dbReference type="ChEBI" id="CHEBI:15378"/>
        <dbReference type="ChEBI" id="CHEBI:17790"/>
        <dbReference type="ChEBI" id="CHEBI:29973"/>
        <dbReference type="ChEBI" id="CHEBI:82795"/>
        <dbReference type="EC" id="3.1.1.61"/>
    </reaction>
</comment>
<dbReference type="RefSeq" id="WP_179588142.1">
    <property type="nucleotide sequence ID" value="NZ_JACBYR010000001.1"/>
</dbReference>
<evidence type="ECO:0000313" key="6">
    <source>
        <dbReference type="EMBL" id="NYE84459.1"/>
    </source>
</evidence>
<dbReference type="Gene3D" id="3.40.50.180">
    <property type="entry name" value="Methylesterase CheB, C-terminal domain"/>
    <property type="match status" value="1"/>
</dbReference>
<accession>A0A7Y9IWW4</accession>
<proteinExistence type="predicted"/>
<gene>
    <name evidence="6" type="ORF">FHW18_003730</name>
</gene>